<evidence type="ECO:0000313" key="2">
    <source>
        <dbReference type="EMBL" id="BCS26748.1"/>
    </source>
</evidence>
<gene>
    <name evidence="2" type="ORF">APUU_51459A</name>
</gene>
<dbReference type="Pfam" id="PF08241">
    <property type="entry name" value="Methyltransf_11"/>
    <property type="match status" value="1"/>
</dbReference>
<organism evidence="2 3">
    <name type="scientific">Aspergillus puulaauensis</name>
    <dbReference type="NCBI Taxonomy" id="1220207"/>
    <lineage>
        <taxon>Eukaryota</taxon>
        <taxon>Fungi</taxon>
        <taxon>Dikarya</taxon>
        <taxon>Ascomycota</taxon>
        <taxon>Pezizomycotina</taxon>
        <taxon>Eurotiomycetes</taxon>
        <taxon>Eurotiomycetidae</taxon>
        <taxon>Eurotiales</taxon>
        <taxon>Aspergillaceae</taxon>
        <taxon>Aspergillus</taxon>
    </lineage>
</organism>
<dbReference type="KEGG" id="apuu:APUU_51459A"/>
<feature type="domain" description="Methyltransferase type 11" evidence="1">
    <location>
        <begin position="52"/>
        <end position="157"/>
    </location>
</feature>
<dbReference type="InterPro" id="IPR029063">
    <property type="entry name" value="SAM-dependent_MTases_sf"/>
</dbReference>
<dbReference type="Gene3D" id="3.40.50.150">
    <property type="entry name" value="Vaccinia Virus protein VP39"/>
    <property type="match status" value="1"/>
</dbReference>
<evidence type="ECO:0000313" key="3">
    <source>
        <dbReference type="Proteomes" id="UP000654913"/>
    </source>
</evidence>
<proteinExistence type="predicted"/>
<dbReference type="RefSeq" id="XP_041558942.1">
    <property type="nucleotide sequence ID" value="XM_041706569.1"/>
</dbReference>
<dbReference type="InterPro" id="IPR013216">
    <property type="entry name" value="Methyltransf_11"/>
</dbReference>
<dbReference type="OrthoDB" id="2013972at2759"/>
<accession>A0A7R7XTM6</accession>
<dbReference type="SUPFAM" id="SSF53335">
    <property type="entry name" value="S-adenosyl-L-methionine-dependent methyltransferases"/>
    <property type="match status" value="1"/>
</dbReference>
<dbReference type="Proteomes" id="UP000654913">
    <property type="component" value="Chromosome 5"/>
</dbReference>
<protein>
    <recommendedName>
        <fullName evidence="1">Methyltransferase type 11 domain-containing protein</fullName>
    </recommendedName>
</protein>
<dbReference type="PANTHER" id="PTHR43591:SF105">
    <property type="entry name" value="METHYLTRANSFERASE DOMAIN-CONTAINING PROTEIN-RELATED"/>
    <property type="match status" value="1"/>
</dbReference>
<dbReference type="EMBL" id="AP024447">
    <property type="protein sequence ID" value="BCS26748.1"/>
    <property type="molecule type" value="Genomic_DNA"/>
</dbReference>
<reference evidence="2" key="2">
    <citation type="submission" date="2021-02" db="EMBL/GenBank/DDBJ databases">
        <title>Aspergillus puulaauensis MK2 genome sequence.</title>
        <authorList>
            <person name="Futagami T."/>
            <person name="Mori K."/>
            <person name="Kadooka C."/>
            <person name="Tanaka T."/>
        </authorList>
    </citation>
    <scope>NUCLEOTIDE SEQUENCE</scope>
    <source>
        <strain evidence="2">MK2</strain>
    </source>
</reference>
<reference evidence="2" key="1">
    <citation type="submission" date="2021-01" db="EMBL/GenBank/DDBJ databases">
        <authorList>
            <consortium name="Aspergillus puulaauensis MK2 genome sequencing consortium"/>
            <person name="Kazuki M."/>
            <person name="Futagami T."/>
        </authorList>
    </citation>
    <scope>NUCLEOTIDE SEQUENCE</scope>
    <source>
        <strain evidence="2">MK2</strain>
    </source>
</reference>
<name>A0A7R7XTM6_9EURO</name>
<dbReference type="AlphaFoldDB" id="A0A7R7XTM6"/>
<evidence type="ECO:0000259" key="1">
    <source>
        <dbReference type="Pfam" id="PF08241"/>
    </source>
</evidence>
<sequence length="281" mass="31216">MSSAPTPAPGTAAAAFDKSSDAYERMTGGCTREVAQFLLTLEPKVETSSIILDNACGTGIMTSEILGLFPKAKPKIFAADLAPSMVANFSNMARAKGWIKDGYDGLMISVMDAEDLTYPDNTFTHSYTNLGFPFFPQAEKAAAHVYRTLKVGGTAFISTWSKLGYLRPVHEAQLRVHPDSKPWEIPMPKEWLTKERLVEVLGKGGFESGKIRVQERTVGYRGKDVDDLIDIMKASFRDYVTNGWSESEKEQWVEELRNSLREEETAMARVEMVAWVAVAQK</sequence>
<dbReference type="GeneID" id="64976753"/>
<dbReference type="CDD" id="cd02440">
    <property type="entry name" value="AdoMet_MTases"/>
    <property type="match status" value="1"/>
</dbReference>
<keyword evidence="3" id="KW-1185">Reference proteome</keyword>
<dbReference type="GO" id="GO:0008757">
    <property type="term" value="F:S-adenosylmethionine-dependent methyltransferase activity"/>
    <property type="evidence" value="ECO:0007669"/>
    <property type="project" value="InterPro"/>
</dbReference>
<dbReference type="PANTHER" id="PTHR43591">
    <property type="entry name" value="METHYLTRANSFERASE"/>
    <property type="match status" value="1"/>
</dbReference>